<dbReference type="EMBL" id="FOAS01000006">
    <property type="protein sequence ID" value="SEK87700.1"/>
    <property type="molecule type" value="Genomic_DNA"/>
</dbReference>
<dbReference type="InterPro" id="IPR002035">
    <property type="entry name" value="VWF_A"/>
</dbReference>
<proteinExistence type="predicted"/>
<evidence type="ECO:0000313" key="4">
    <source>
        <dbReference type="Proteomes" id="UP000185766"/>
    </source>
</evidence>
<sequence length="614" mass="69703">MAFTVELEEWVGERWHHFITRRSHTGFADAAVPLSSVQRRVGVLFRALGGAPGMRIEAASPRQMQLRRSLLQKVAGTCQHLPVAWREENSLRLPEQLDVFAEPALNTELYLWLAMLAAHTPQQLRHWGRDNQQAVADLLLAYPALQRRYAALVKELLPLRPNPEQLPPAEAALERAIVQALIAPGSVREFPASNKAPQPVWLWLYPGEALDAPQNLEELDESDEGGSAPSKKAQISRRRGERVHEPDGKDGLLLFRLESLFSWSEYVKLDRTADDADDVDAARVAEDLDQLSLSRQRTRKTGGLRLDLDLPAPSEDDLPLGPGIHLPEWDFRRSQLLDEHVCLTPMLPRDATPKPLPLRLNRQAKKLRRQFEQLSARRTWLRQQPQGEELDMAAWLDFHVESRHGACVERGLYRQLVRRERDLACLLLADLSMSTEAHLDDERRVIDGIADSLLLLGEALANLGDHFAMYGFSSLRRQHVRFYQLKAFAEHYGDNVRGRIQALKPGYYTRMGAAIRQGTAHLTAQGQSQKLLLLLSDGKPNDLDVYEGRYGIEDTREAVLAARRQGIEPFCITIDREADSYLPYMFGANGYTLIKDALQLPERLPQLYRQLTER</sequence>
<name>A0A1H7KME2_9GAMM</name>
<dbReference type="AlphaFoldDB" id="A0A1H7KME2"/>
<feature type="domain" description="VWFA" evidence="2">
    <location>
        <begin position="422"/>
        <end position="611"/>
    </location>
</feature>
<feature type="region of interest" description="Disordered" evidence="1">
    <location>
        <begin position="217"/>
        <end position="245"/>
    </location>
</feature>
<accession>A0A1H7KME2</accession>
<dbReference type="InterPro" id="IPR036465">
    <property type="entry name" value="vWFA_dom_sf"/>
</dbReference>
<dbReference type="Proteomes" id="UP000185766">
    <property type="component" value="Unassembled WGS sequence"/>
</dbReference>
<dbReference type="RefSeq" id="WP_074866719.1">
    <property type="nucleotide sequence ID" value="NZ_FOAS01000006.1"/>
</dbReference>
<gene>
    <name evidence="3" type="ORF">SAMN05216214_10615</name>
</gene>
<dbReference type="InterPro" id="IPR051928">
    <property type="entry name" value="NorD/CobT"/>
</dbReference>
<dbReference type="Gene3D" id="3.40.50.410">
    <property type="entry name" value="von Willebrand factor, type A domain"/>
    <property type="match status" value="1"/>
</dbReference>
<evidence type="ECO:0000259" key="2">
    <source>
        <dbReference type="PROSITE" id="PS50234"/>
    </source>
</evidence>
<dbReference type="Pfam" id="PF00092">
    <property type="entry name" value="VWA"/>
    <property type="match status" value="1"/>
</dbReference>
<dbReference type="CDD" id="cd01454">
    <property type="entry name" value="vWA_norD_type"/>
    <property type="match status" value="1"/>
</dbReference>
<dbReference type="SMART" id="SM00327">
    <property type="entry name" value="VWA"/>
    <property type="match status" value="1"/>
</dbReference>
<dbReference type="PANTHER" id="PTHR41248">
    <property type="entry name" value="NORD PROTEIN"/>
    <property type="match status" value="1"/>
</dbReference>
<reference evidence="3 4" key="1">
    <citation type="submission" date="2016-10" db="EMBL/GenBank/DDBJ databases">
        <authorList>
            <person name="de Groot N.N."/>
        </authorList>
    </citation>
    <scope>NUCLEOTIDE SEQUENCE [LARGE SCALE GENOMIC DNA]</scope>
    <source>
        <strain evidence="3 4">JCM 19513</strain>
    </source>
</reference>
<dbReference type="PANTHER" id="PTHR41248:SF1">
    <property type="entry name" value="NORD PROTEIN"/>
    <property type="match status" value="1"/>
</dbReference>
<evidence type="ECO:0000313" key="3">
    <source>
        <dbReference type="EMBL" id="SEK87700.1"/>
    </source>
</evidence>
<dbReference type="PROSITE" id="PS50234">
    <property type="entry name" value="VWFA"/>
    <property type="match status" value="1"/>
</dbReference>
<keyword evidence="4" id="KW-1185">Reference proteome</keyword>
<organism evidence="3 4">
    <name type="scientific">Atopomonas hussainii</name>
    <dbReference type="NCBI Taxonomy" id="1429083"/>
    <lineage>
        <taxon>Bacteria</taxon>
        <taxon>Pseudomonadati</taxon>
        <taxon>Pseudomonadota</taxon>
        <taxon>Gammaproteobacteria</taxon>
        <taxon>Pseudomonadales</taxon>
        <taxon>Pseudomonadaceae</taxon>
        <taxon>Atopomonas</taxon>
    </lineage>
</organism>
<dbReference type="SUPFAM" id="SSF53300">
    <property type="entry name" value="vWA-like"/>
    <property type="match status" value="1"/>
</dbReference>
<protein>
    <submittedName>
        <fullName evidence="3">Nitric oxide reductase NorD protein</fullName>
    </submittedName>
</protein>
<evidence type="ECO:0000256" key="1">
    <source>
        <dbReference type="SAM" id="MobiDB-lite"/>
    </source>
</evidence>
<dbReference type="STRING" id="1429083.GCA_001885685_00955"/>